<proteinExistence type="predicted"/>
<accession>A0A2M9D0E4</accession>
<dbReference type="Proteomes" id="UP000231693">
    <property type="component" value="Unassembled WGS sequence"/>
</dbReference>
<evidence type="ECO:0000313" key="5">
    <source>
        <dbReference type="Proteomes" id="UP000231693"/>
    </source>
</evidence>
<feature type="domain" description="DUF4190" evidence="3">
    <location>
        <begin position="106"/>
        <end position="167"/>
    </location>
</feature>
<feature type="compositionally biased region" description="Low complexity" evidence="1">
    <location>
        <begin position="31"/>
        <end position="64"/>
    </location>
</feature>
<dbReference type="Pfam" id="PF13828">
    <property type="entry name" value="DUF4190"/>
    <property type="match status" value="1"/>
</dbReference>
<evidence type="ECO:0000256" key="2">
    <source>
        <dbReference type="SAM" id="Phobius"/>
    </source>
</evidence>
<keyword evidence="2" id="KW-0812">Transmembrane</keyword>
<dbReference type="AlphaFoldDB" id="A0A2M9D0E4"/>
<organism evidence="4 5">
    <name type="scientific">Sediminihabitans luteus</name>
    <dbReference type="NCBI Taxonomy" id="1138585"/>
    <lineage>
        <taxon>Bacteria</taxon>
        <taxon>Bacillati</taxon>
        <taxon>Actinomycetota</taxon>
        <taxon>Actinomycetes</taxon>
        <taxon>Micrococcales</taxon>
        <taxon>Cellulomonadaceae</taxon>
        <taxon>Sediminihabitans</taxon>
    </lineage>
</organism>
<comment type="caution">
    <text evidence="4">The sequence shown here is derived from an EMBL/GenBank/DDBJ whole genome shotgun (WGS) entry which is preliminary data.</text>
</comment>
<dbReference type="OrthoDB" id="4462868at2"/>
<evidence type="ECO:0000256" key="1">
    <source>
        <dbReference type="SAM" id="MobiDB-lite"/>
    </source>
</evidence>
<name>A0A2M9D0E4_9CELL</name>
<feature type="region of interest" description="Disordered" evidence="1">
    <location>
        <begin position="1"/>
        <end position="64"/>
    </location>
</feature>
<feature type="transmembrane region" description="Helical" evidence="2">
    <location>
        <begin position="106"/>
        <end position="136"/>
    </location>
</feature>
<evidence type="ECO:0000313" key="4">
    <source>
        <dbReference type="EMBL" id="PJJ77662.1"/>
    </source>
</evidence>
<keyword evidence="2" id="KW-0472">Membrane</keyword>
<dbReference type="EMBL" id="PGFE01000001">
    <property type="protein sequence ID" value="PJJ77662.1"/>
    <property type="molecule type" value="Genomic_DNA"/>
</dbReference>
<protein>
    <submittedName>
        <fullName evidence="4">Uncharacterized protein DUF4190</fullName>
    </submittedName>
</protein>
<sequence>MTNPYPPHDPYGDDTPPNPYATPAGTGGTASGTPASGTPPYGGEPAATAPYGTPPYGQAPYGQAPYGQAPYGQAPYGQGQAPYGQQPVPGHYGYPYAPAKRPTSGLAIASMVTSIAGFVIYAIPAVVGLVLGIVALRQIKRDGLEGRGMAIAGVVIGAAGIAIWVIFVGLWGLLLSGTSSY</sequence>
<feature type="transmembrane region" description="Helical" evidence="2">
    <location>
        <begin position="148"/>
        <end position="174"/>
    </location>
</feature>
<dbReference type="InterPro" id="IPR025241">
    <property type="entry name" value="DUF4190"/>
</dbReference>
<gene>
    <name evidence="4" type="ORF">CLV28_0887</name>
</gene>
<dbReference type="RefSeq" id="WP_100422010.1">
    <property type="nucleotide sequence ID" value="NZ_BOOX01000003.1"/>
</dbReference>
<keyword evidence="5" id="KW-1185">Reference proteome</keyword>
<keyword evidence="2" id="KW-1133">Transmembrane helix</keyword>
<reference evidence="4 5" key="1">
    <citation type="submission" date="2017-11" db="EMBL/GenBank/DDBJ databases">
        <title>Genomic Encyclopedia of Archaeal and Bacterial Type Strains, Phase II (KMG-II): From Individual Species to Whole Genera.</title>
        <authorList>
            <person name="Goeker M."/>
        </authorList>
    </citation>
    <scope>NUCLEOTIDE SEQUENCE [LARGE SCALE GENOMIC DNA]</scope>
    <source>
        <strain evidence="4 5">DSM 25478</strain>
    </source>
</reference>
<evidence type="ECO:0000259" key="3">
    <source>
        <dbReference type="Pfam" id="PF13828"/>
    </source>
</evidence>